<comment type="similarity">
    <text evidence="1">Belongs to the short-chain dehydrogenases/reductases (SDR) family.</text>
</comment>
<proteinExistence type="inferred from homology"/>
<name>A0ABP7CZF2_9MICC</name>
<feature type="compositionally biased region" description="Low complexity" evidence="3">
    <location>
        <begin position="14"/>
        <end position="28"/>
    </location>
</feature>
<dbReference type="PANTHER" id="PTHR43639:SF1">
    <property type="entry name" value="SHORT-CHAIN DEHYDROGENASE_REDUCTASE FAMILY PROTEIN"/>
    <property type="match status" value="1"/>
</dbReference>
<evidence type="ECO:0000256" key="3">
    <source>
        <dbReference type="SAM" id="MobiDB-lite"/>
    </source>
</evidence>
<dbReference type="Proteomes" id="UP001501536">
    <property type="component" value="Unassembled WGS sequence"/>
</dbReference>
<dbReference type="Gene3D" id="3.40.50.720">
    <property type="entry name" value="NAD(P)-binding Rossmann-like Domain"/>
    <property type="match status" value="1"/>
</dbReference>
<keyword evidence="5" id="KW-1185">Reference proteome</keyword>
<gene>
    <name evidence="4" type="ORF">GCM10022377_07780</name>
</gene>
<dbReference type="PRINTS" id="PR00080">
    <property type="entry name" value="SDRFAMILY"/>
</dbReference>
<dbReference type="InterPro" id="IPR002347">
    <property type="entry name" value="SDR_fam"/>
</dbReference>
<sequence length="278" mass="28478">MTTTEAGTADRGDASTTGTPATTAAPPIAEQTVVVTGGARGLGRSITEAFLRHGARVVVGYHSSRDAAEEIAAAHPGRAVVVRADVRDRAQVDALVARGREAFGAPVATVVNNALVDFSFNGDARARAHEIGFDAFADQFSGAVQGAVNVVQAALSDFDALGSGRVVNIGTNLFQNPVVPYHDYTAAKAALLSLTRTFAADLGPRGVRVNMVSGGLLRTTDASAATPEAVFDAIAAGTPLGSVTTPEEFADTVLFFASPWSRAATGQNLVVDGGLVNN</sequence>
<evidence type="ECO:0000313" key="4">
    <source>
        <dbReference type="EMBL" id="GAA3697324.1"/>
    </source>
</evidence>
<organism evidence="4 5">
    <name type="scientific">Zhihengliuella alba</name>
    <dbReference type="NCBI Taxonomy" id="547018"/>
    <lineage>
        <taxon>Bacteria</taxon>
        <taxon>Bacillati</taxon>
        <taxon>Actinomycetota</taxon>
        <taxon>Actinomycetes</taxon>
        <taxon>Micrococcales</taxon>
        <taxon>Micrococcaceae</taxon>
        <taxon>Zhihengliuella</taxon>
    </lineage>
</organism>
<dbReference type="SUPFAM" id="SSF51735">
    <property type="entry name" value="NAD(P)-binding Rossmann-fold domains"/>
    <property type="match status" value="1"/>
</dbReference>
<evidence type="ECO:0000256" key="1">
    <source>
        <dbReference type="ARBA" id="ARBA00006484"/>
    </source>
</evidence>
<dbReference type="PANTHER" id="PTHR43639">
    <property type="entry name" value="OXIDOREDUCTASE, SHORT-CHAIN DEHYDROGENASE/REDUCTASE FAMILY (AFU_ORTHOLOGUE AFUA_5G02870)"/>
    <property type="match status" value="1"/>
</dbReference>
<reference evidence="5" key="1">
    <citation type="journal article" date="2019" name="Int. J. Syst. Evol. Microbiol.">
        <title>The Global Catalogue of Microorganisms (GCM) 10K type strain sequencing project: providing services to taxonomists for standard genome sequencing and annotation.</title>
        <authorList>
            <consortium name="The Broad Institute Genomics Platform"/>
            <consortium name="The Broad Institute Genome Sequencing Center for Infectious Disease"/>
            <person name="Wu L."/>
            <person name="Ma J."/>
        </authorList>
    </citation>
    <scope>NUCLEOTIDE SEQUENCE [LARGE SCALE GENOMIC DNA]</scope>
    <source>
        <strain evidence="5">JCM 16961</strain>
    </source>
</reference>
<dbReference type="InterPro" id="IPR036291">
    <property type="entry name" value="NAD(P)-bd_dom_sf"/>
</dbReference>
<dbReference type="NCBIfam" id="NF006393">
    <property type="entry name" value="PRK08642.1"/>
    <property type="match status" value="1"/>
</dbReference>
<keyword evidence="2" id="KW-0560">Oxidoreductase</keyword>
<comment type="caution">
    <text evidence="4">The sequence shown here is derived from an EMBL/GenBank/DDBJ whole genome shotgun (WGS) entry which is preliminary data.</text>
</comment>
<evidence type="ECO:0000313" key="5">
    <source>
        <dbReference type="Proteomes" id="UP001501536"/>
    </source>
</evidence>
<evidence type="ECO:0000256" key="2">
    <source>
        <dbReference type="ARBA" id="ARBA00023002"/>
    </source>
</evidence>
<protein>
    <submittedName>
        <fullName evidence="4">3-oxoacyl-ACP reductase</fullName>
    </submittedName>
</protein>
<accession>A0ABP7CZF2</accession>
<dbReference type="Pfam" id="PF13561">
    <property type="entry name" value="adh_short_C2"/>
    <property type="match status" value="1"/>
</dbReference>
<feature type="region of interest" description="Disordered" evidence="3">
    <location>
        <begin position="1"/>
        <end position="28"/>
    </location>
</feature>
<dbReference type="PRINTS" id="PR00081">
    <property type="entry name" value="GDHRDH"/>
</dbReference>
<dbReference type="RefSeq" id="WP_344880235.1">
    <property type="nucleotide sequence ID" value="NZ_BAABCJ010000001.1"/>
</dbReference>
<dbReference type="EMBL" id="BAABCJ010000001">
    <property type="protein sequence ID" value="GAA3697324.1"/>
    <property type="molecule type" value="Genomic_DNA"/>
</dbReference>